<sequence>MSLITLPPLICAVLAAVLFKLWRAVVRVQYNSLRHLPGPESPSVLFGFAWQFWSADPTELHEEWVRLYGRTMSYRILSDICLFTMDTKALAHILTHDAVYQKPYAVRTFIAEMLGTGEQHRRQRRVVNPAFGPLQIREFTGLFVKKACQLRDILSLEVAMHGSVAKVDLYNWLHRMSLDVISEAAFGYDIGTLNVEARSNELCDAFRLVAQSVTRMSLWPMLRFFFPILRIFPEEQSRRFAKARRVMGEFASIRIDEKRQEMEDNKSGKHVRRRRGDFLTLLVEANMGASLPEGQRLSDETLIDECRTILVAGHDTTAITLSWFFYNIALYPDMQEKLRSELLSLPTDDPTTEELSSLHYLDCVLREVVRLYPVLPSSLRVATEDTVLPLGEPVQINGQTQDRILCVLPFSLMSNPWMLTTGRRRFRVGKGTPIVIPILAINRDKALWGEDAFEFKPERWDNLPEAVSSIPGIWANNLTFMGGQHACLGYKFSLNEAKVTVFTLLRAFEFELGLPAEDVGRTPTMLMRPMRLSDPDSGPQLPVLVRPYRRE</sequence>
<organism evidence="10 11">
    <name type="scientific">Trametes cubensis</name>
    <dbReference type="NCBI Taxonomy" id="1111947"/>
    <lineage>
        <taxon>Eukaryota</taxon>
        <taxon>Fungi</taxon>
        <taxon>Dikarya</taxon>
        <taxon>Basidiomycota</taxon>
        <taxon>Agaricomycotina</taxon>
        <taxon>Agaricomycetes</taxon>
        <taxon>Polyporales</taxon>
        <taxon>Polyporaceae</taxon>
        <taxon>Trametes</taxon>
    </lineage>
</organism>
<dbReference type="AlphaFoldDB" id="A0AAD7TT26"/>
<dbReference type="InterPro" id="IPR001128">
    <property type="entry name" value="Cyt_P450"/>
</dbReference>
<keyword evidence="7 9" id="KW-0408">Iron</keyword>
<dbReference type="PANTHER" id="PTHR24305">
    <property type="entry name" value="CYTOCHROME P450"/>
    <property type="match status" value="1"/>
</dbReference>
<proteinExistence type="inferred from homology"/>
<dbReference type="PANTHER" id="PTHR24305:SF166">
    <property type="entry name" value="CYTOCHROME P450 12A4, MITOCHONDRIAL-RELATED"/>
    <property type="match status" value="1"/>
</dbReference>
<evidence type="ECO:0000256" key="5">
    <source>
        <dbReference type="ARBA" id="ARBA00022723"/>
    </source>
</evidence>
<evidence type="ECO:0000256" key="8">
    <source>
        <dbReference type="ARBA" id="ARBA00023033"/>
    </source>
</evidence>
<dbReference type="InterPro" id="IPR050121">
    <property type="entry name" value="Cytochrome_P450_monoxygenase"/>
</dbReference>
<feature type="binding site" description="axial binding residue" evidence="9">
    <location>
        <position position="487"/>
    </location>
    <ligand>
        <name>heme</name>
        <dbReference type="ChEBI" id="CHEBI:30413"/>
    </ligand>
    <ligandPart>
        <name>Fe</name>
        <dbReference type="ChEBI" id="CHEBI:18248"/>
    </ligandPart>
</feature>
<protein>
    <recommendedName>
        <fullName evidence="12">Cytochrome P450</fullName>
    </recommendedName>
</protein>
<evidence type="ECO:0000256" key="6">
    <source>
        <dbReference type="ARBA" id="ARBA00023002"/>
    </source>
</evidence>
<evidence type="ECO:0000256" key="9">
    <source>
        <dbReference type="PIRSR" id="PIRSR602402-1"/>
    </source>
</evidence>
<keyword evidence="11" id="KW-1185">Reference proteome</keyword>
<dbReference type="GO" id="GO:0020037">
    <property type="term" value="F:heme binding"/>
    <property type="evidence" value="ECO:0007669"/>
    <property type="project" value="InterPro"/>
</dbReference>
<evidence type="ECO:0000256" key="4">
    <source>
        <dbReference type="ARBA" id="ARBA00022617"/>
    </source>
</evidence>
<evidence type="ECO:0000313" key="11">
    <source>
        <dbReference type="Proteomes" id="UP001215151"/>
    </source>
</evidence>
<evidence type="ECO:0000256" key="7">
    <source>
        <dbReference type="ARBA" id="ARBA00023004"/>
    </source>
</evidence>
<dbReference type="GO" id="GO:0005506">
    <property type="term" value="F:iron ion binding"/>
    <property type="evidence" value="ECO:0007669"/>
    <property type="project" value="InterPro"/>
</dbReference>
<evidence type="ECO:0000313" key="10">
    <source>
        <dbReference type="EMBL" id="KAJ8481493.1"/>
    </source>
</evidence>
<dbReference type="PRINTS" id="PR00385">
    <property type="entry name" value="P450"/>
</dbReference>
<reference evidence="10" key="1">
    <citation type="submission" date="2022-11" db="EMBL/GenBank/DDBJ databases">
        <title>Genome Sequence of Cubamyces cubensis.</title>
        <authorList>
            <person name="Buettner E."/>
        </authorList>
    </citation>
    <scope>NUCLEOTIDE SEQUENCE</scope>
    <source>
        <strain evidence="10">MPL-01</strain>
    </source>
</reference>
<evidence type="ECO:0000256" key="1">
    <source>
        <dbReference type="ARBA" id="ARBA00001971"/>
    </source>
</evidence>
<comment type="cofactor">
    <cofactor evidence="1 9">
        <name>heme</name>
        <dbReference type="ChEBI" id="CHEBI:30413"/>
    </cofactor>
</comment>
<dbReference type="GO" id="GO:0016705">
    <property type="term" value="F:oxidoreductase activity, acting on paired donors, with incorporation or reduction of molecular oxygen"/>
    <property type="evidence" value="ECO:0007669"/>
    <property type="project" value="InterPro"/>
</dbReference>
<comment type="similarity">
    <text evidence="3">Belongs to the cytochrome P450 family.</text>
</comment>
<evidence type="ECO:0000256" key="2">
    <source>
        <dbReference type="ARBA" id="ARBA00005179"/>
    </source>
</evidence>
<evidence type="ECO:0000256" key="3">
    <source>
        <dbReference type="ARBA" id="ARBA00010617"/>
    </source>
</evidence>
<dbReference type="InterPro" id="IPR002402">
    <property type="entry name" value="Cyt_P450_E_grp-II"/>
</dbReference>
<keyword evidence="5 9" id="KW-0479">Metal-binding</keyword>
<dbReference type="InterPro" id="IPR036396">
    <property type="entry name" value="Cyt_P450_sf"/>
</dbReference>
<gene>
    <name evidence="10" type="ORF">ONZ51_g5949</name>
</gene>
<name>A0AAD7TT26_9APHY</name>
<keyword evidence="4 9" id="KW-0349">Heme</keyword>
<dbReference type="SUPFAM" id="SSF48264">
    <property type="entry name" value="Cytochrome P450"/>
    <property type="match status" value="1"/>
</dbReference>
<dbReference type="Pfam" id="PF00067">
    <property type="entry name" value="p450"/>
    <property type="match status" value="2"/>
</dbReference>
<keyword evidence="8" id="KW-0503">Monooxygenase</keyword>
<dbReference type="Proteomes" id="UP001215151">
    <property type="component" value="Unassembled WGS sequence"/>
</dbReference>
<dbReference type="PRINTS" id="PR00464">
    <property type="entry name" value="EP450II"/>
</dbReference>
<dbReference type="EMBL" id="JAPEVG010000135">
    <property type="protein sequence ID" value="KAJ8481493.1"/>
    <property type="molecule type" value="Genomic_DNA"/>
</dbReference>
<accession>A0AAD7TT26</accession>
<comment type="pathway">
    <text evidence="2">Secondary metabolite biosynthesis.</text>
</comment>
<keyword evidence="6" id="KW-0560">Oxidoreductase</keyword>
<comment type="caution">
    <text evidence="10">The sequence shown here is derived from an EMBL/GenBank/DDBJ whole genome shotgun (WGS) entry which is preliminary data.</text>
</comment>
<evidence type="ECO:0008006" key="12">
    <source>
        <dbReference type="Google" id="ProtNLM"/>
    </source>
</evidence>
<dbReference type="Gene3D" id="1.10.630.10">
    <property type="entry name" value="Cytochrome P450"/>
    <property type="match status" value="1"/>
</dbReference>
<dbReference type="GO" id="GO:0004497">
    <property type="term" value="F:monooxygenase activity"/>
    <property type="evidence" value="ECO:0007669"/>
    <property type="project" value="UniProtKB-KW"/>
</dbReference>